<sequence length="88" mass="9726">MKYTVKGMIHGQDVEVTWEDGRLTGDPDVISLVQLNAMAKEGTEVGWEGQRKTKTNHLDDPGTAAYLIYIEMDEVTEFIGDKLLIAAG</sequence>
<dbReference type="OrthoDB" id="3216740at2"/>
<organism evidence="1 2">
    <name type="scientific">Acetonema longum DSM 6540</name>
    <dbReference type="NCBI Taxonomy" id="1009370"/>
    <lineage>
        <taxon>Bacteria</taxon>
        <taxon>Bacillati</taxon>
        <taxon>Bacillota</taxon>
        <taxon>Negativicutes</taxon>
        <taxon>Acetonemataceae</taxon>
        <taxon>Acetonema</taxon>
    </lineage>
</organism>
<evidence type="ECO:0000313" key="2">
    <source>
        <dbReference type="Proteomes" id="UP000003240"/>
    </source>
</evidence>
<accession>F7NK78</accession>
<evidence type="ECO:0000313" key="1">
    <source>
        <dbReference type="EMBL" id="EGO63519.1"/>
    </source>
</evidence>
<dbReference type="STRING" id="1009370.ALO_12456"/>
<dbReference type="EMBL" id="AFGF01000107">
    <property type="protein sequence ID" value="EGO63519.1"/>
    <property type="molecule type" value="Genomic_DNA"/>
</dbReference>
<proteinExistence type="predicted"/>
<comment type="caution">
    <text evidence="1">The sequence shown here is derived from an EMBL/GenBank/DDBJ whole genome shotgun (WGS) entry which is preliminary data.</text>
</comment>
<gene>
    <name evidence="1" type="ORF">ALO_12456</name>
</gene>
<dbReference type="RefSeq" id="WP_004096111.1">
    <property type="nucleotide sequence ID" value="NZ_AFGF01000107.1"/>
</dbReference>
<reference evidence="1 2" key="1">
    <citation type="journal article" date="2011" name="EMBO J.">
        <title>Structural diversity of bacterial flagellar motors.</title>
        <authorList>
            <person name="Chen S."/>
            <person name="Beeby M."/>
            <person name="Murphy G.E."/>
            <person name="Leadbetter J.R."/>
            <person name="Hendrixson D.R."/>
            <person name="Briegel A."/>
            <person name="Li Z."/>
            <person name="Shi J."/>
            <person name="Tocheva E.I."/>
            <person name="Muller A."/>
            <person name="Dobro M.J."/>
            <person name="Jensen G.J."/>
        </authorList>
    </citation>
    <scope>NUCLEOTIDE SEQUENCE [LARGE SCALE GENOMIC DNA]</scope>
    <source>
        <strain evidence="1 2">DSM 6540</strain>
    </source>
</reference>
<keyword evidence="2" id="KW-1185">Reference proteome</keyword>
<dbReference type="Proteomes" id="UP000003240">
    <property type="component" value="Unassembled WGS sequence"/>
</dbReference>
<protein>
    <submittedName>
        <fullName evidence="1">Uncharacterized protein</fullName>
    </submittedName>
</protein>
<dbReference type="AlphaFoldDB" id="F7NK78"/>
<name>F7NK78_9FIRM</name>